<organism evidence="1 2">
    <name type="scientific">Jaapia argillacea MUCL 33604</name>
    <dbReference type="NCBI Taxonomy" id="933084"/>
    <lineage>
        <taxon>Eukaryota</taxon>
        <taxon>Fungi</taxon>
        <taxon>Dikarya</taxon>
        <taxon>Basidiomycota</taxon>
        <taxon>Agaricomycotina</taxon>
        <taxon>Agaricomycetes</taxon>
        <taxon>Agaricomycetidae</taxon>
        <taxon>Jaapiales</taxon>
        <taxon>Jaapiaceae</taxon>
        <taxon>Jaapia</taxon>
    </lineage>
</organism>
<name>A0A067P1T5_9AGAM</name>
<gene>
    <name evidence="1" type="ORF">JAAARDRAFT_43174</name>
</gene>
<proteinExistence type="predicted"/>
<dbReference type="STRING" id="933084.A0A067P1T5"/>
<dbReference type="InParanoid" id="A0A067P1T5"/>
<evidence type="ECO:0000313" key="1">
    <source>
        <dbReference type="EMBL" id="KDQ48898.1"/>
    </source>
</evidence>
<protein>
    <submittedName>
        <fullName evidence="1">Uncharacterized protein</fullName>
    </submittedName>
</protein>
<dbReference type="Gene3D" id="3.40.50.1820">
    <property type="entry name" value="alpha/beta hydrolase"/>
    <property type="match status" value="1"/>
</dbReference>
<keyword evidence="2" id="KW-1185">Reference proteome</keyword>
<dbReference type="HOGENOM" id="CLU_1981895_0_0_1"/>
<evidence type="ECO:0000313" key="2">
    <source>
        <dbReference type="Proteomes" id="UP000027265"/>
    </source>
</evidence>
<dbReference type="Proteomes" id="UP000027265">
    <property type="component" value="Unassembled WGS sequence"/>
</dbReference>
<sequence>MYNFFDGSNLFGDPSVEPMAFLTKLAMNASIWSVAMIFYSGNDDSLTAHRGTQDNGEFAGIILQERHIKYALFAGAGHAVPWERPESLMRARNPPGLCISSRIHSGFKSNRAGAQYHGGLKCPSWN</sequence>
<dbReference type="OrthoDB" id="443318at2759"/>
<reference evidence="2" key="1">
    <citation type="journal article" date="2014" name="Proc. Natl. Acad. Sci. U.S.A.">
        <title>Extensive sampling of basidiomycete genomes demonstrates inadequacy of the white-rot/brown-rot paradigm for wood decay fungi.</title>
        <authorList>
            <person name="Riley R."/>
            <person name="Salamov A.A."/>
            <person name="Brown D.W."/>
            <person name="Nagy L.G."/>
            <person name="Floudas D."/>
            <person name="Held B.W."/>
            <person name="Levasseur A."/>
            <person name="Lombard V."/>
            <person name="Morin E."/>
            <person name="Otillar R."/>
            <person name="Lindquist E.A."/>
            <person name="Sun H."/>
            <person name="LaButti K.M."/>
            <person name="Schmutz J."/>
            <person name="Jabbour D."/>
            <person name="Luo H."/>
            <person name="Baker S.E."/>
            <person name="Pisabarro A.G."/>
            <person name="Walton J.D."/>
            <person name="Blanchette R.A."/>
            <person name="Henrissat B."/>
            <person name="Martin F."/>
            <person name="Cullen D."/>
            <person name="Hibbett D.S."/>
            <person name="Grigoriev I.V."/>
        </authorList>
    </citation>
    <scope>NUCLEOTIDE SEQUENCE [LARGE SCALE GENOMIC DNA]</scope>
    <source>
        <strain evidence="2">MUCL 33604</strain>
    </source>
</reference>
<dbReference type="AlphaFoldDB" id="A0A067P1T5"/>
<dbReference type="InterPro" id="IPR029058">
    <property type="entry name" value="AB_hydrolase_fold"/>
</dbReference>
<accession>A0A067P1T5</accession>
<dbReference type="SUPFAM" id="SSF53474">
    <property type="entry name" value="alpha/beta-Hydrolases"/>
    <property type="match status" value="1"/>
</dbReference>
<dbReference type="EMBL" id="KL197969">
    <property type="protein sequence ID" value="KDQ48898.1"/>
    <property type="molecule type" value="Genomic_DNA"/>
</dbReference>